<evidence type="ECO:0000313" key="1">
    <source>
        <dbReference type="EMBL" id="CAG8518541.1"/>
    </source>
</evidence>
<reference evidence="1" key="1">
    <citation type="submission" date="2021-06" db="EMBL/GenBank/DDBJ databases">
        <authorList>
            <person name="Kallberg Y."/>
            <person name="Tangrot J."/>
            <person name="Rosling A."/>
        </authorList>
    </citation>
    <scope>NUCLEOTIDE SEQUENCE</scope>
    <source>
        <strain evidence="1">AU212A</strain>
    </source>
</reference>
<evidence type="ECO:0000313" key="2">
    <source>
        <dbReference type="Proteomes" id="UP000789860"/>
    </source>
</evidence>
<comment type="caution">
    <text evidence="1">The sequence shown here is derived from an EMBL/GenBank/DDBJ whole genome shotgun (WGS) entry which is preliminary data.</text>
</comment>
<dbReference type="EMBL" id="CAJVPM010004911">
    <property type="protein sequence ID" value="CAG8518541.1"/>
    <property type="molecule type" value="Genomic_DNA"/>
</dbReference>
<gene>
    <name evidence="1" type="ORF">SCALOS_LOCUS3973</name>
</gene>
<keyword evidence="2" id="KW-1185">Reference proteome</keyword>
<organism evidence="1 2">
    <name type="scientific">Scutellospora calospora</name>
    <dbReference type="NCBI Taxonomy" id="85575"/>
    <lineage>
        <taxon>Eukaryota</taxon>
        <taxon>Fungi</taxon>
        <taxon>Fungi incertae sedis</taxon>
        <taxon>Mucoromycota</taxon>
        <taxon>Glomeromycotina</taxon>
        <taxon>Glomeromycetes</taxon>
        <taxon>Diversisporales</taxon>
        <taxon>Gigasporaceae</taxon>
        <taxon>Scutellospora</taxon>
    </lineage>
</organism>
<sequence length="312" mass="36831">MTNSMSSSITVTNNYNSNASIPSRNTITKINIFDFDGTLFASPQPNRELWEDPLFGYLKADTMIFKGWYQHPKSLSFDEPVIQQGWEGWWNKKIVKLVRQSIEQPTSLTVLLTGRGYSGFRHIIAEMVERKDLKFDVMGFKPDKDIIKWNLFYNPSIIQKVGNTKYEELICHETLFEFKDNKVTTKEFKYKFINELLFHHPSVNSIHLWDDRVNHVKSFQSFFDDLKLRGIVQEATANAVYYPVRYFDPCKEFLVVQAMIDEHNSEVERFSRQQNELPRKFSLGRLQLVPKQYQYDGWIYTRYAVQLVDVPF</sequence>
<dbReference type="Proteomes" id="UP000789860">
    <property type="component" value="Unassembled WGS sequence"/>
</dbReference>
<accession>A0ACA9L9U8</accession>
<proteinExistence type="predicted"/>
<protein>
    <submittedName>
        <fullName evidence="1">4344_t:CDS:1</fullName>
    </submittedName>
</protein>
<name>A0ACA9L9U8_9GLOM</name>